<evidence type="ECO:0000259" key="2">
    <source>
        <dbReference type="Pfam" id="PF08486"/>
    </source>
</evidence>
<dbReference type="OrthoDB" id="9794671at2"/>
<feature type="region of interest" description="Disordered" evidence="1">
    <location>
        <begin position="37"/>
        <end position="56"/>
    </location>
</feature>
<dbReference type="PANTHER" id="PTHR30032:SF4">
    <property type="entry name" value="AMIDASE ENHANCER"/>
    <property type="match status" value="1"/>
</dbReference>
<dbReference type="InterPro" id="IPR013693">
    <property type="entry name" value="SpoIID/LytB_N"/>
</dbReference>
<dbReference type="AlphaFoldDB" id="A0A4R2NGI4"/>
<dbReference type="InterPro" id="IPR051922">
    <property type="entry name" value="Bact_Sporulation_Assoc"/>
</dbReference>
<evidence type="ECO:0000313" key="4">
    <source>
        <dbReference type="Proteomes" id="UP000295416"/>
    </source>
</evidence>
<dbReference type="GO" id="GO:0030435">
    <property type="term" value="P:sporulation resulting in formation of a cellular spore"/>
    <property type="evidence" value="ECO:0007669"/>
    <property type="project" value="InterPro"/>
</dbReference>
<accession>A0A4R2NGI4</accession>
<feature type="domain" description="Sporulation stage II protein D amidase enhancer LytB N-terminal" evidence="2">
    <location>
        <begin position="68"/>
        <end position="171"/>
    </location>
</feature>
<dbReference type="Pfam" id="PF08486">
    <property type="entry name" value="SpoIID"/>
    <property type="match status" value="1"/>
</dbReference>
<gene>
    <name evidence="3" type="ORF">EV207_15427</name>
</gene>
<reference evidence="3 4" key="1">
    <citation type="submission" date="2019-03" db="EMBL/GenBank/DDBJ databases">
        <title>Genomic Encyclopedia of Type Strains, Phase IV (KMG-IV): sequencing the most valuable type-strain genomes for metagenomic binning, comparative biology and taxonomic classification.</title>
        <authorList>
            <person name="Goeker M."/>
        </authorList>
    </citation>
    <scope>NUCLEOTIDE SEQUENCE [LARGE SCALE GENOMIC DNA]</scope>
    <source>
        <strain evidence="3 4">DSM 19377</strain>
    </source>
</reference>
<dbReference type="PANTHER" id="PTHR30032">
    <property type="entry name" value="N-ACETYLMURAMOYL-L-ALANINE AMIDASE-RELATED"/>
    <property type="match status" value="1"/>
</dbReference>
<dbReference type="GO" id="GO:0030288">
    <property type="term" value="C:outer membrane-bounded periplasmic space"/>
    <property type="evidence" value="ECO:0007669"/>
    <property type="project" value="TreeGrafter"/>
</dbReference>
<keyword evidence="4" id="KW-1185">Reference proteome</keyword>
<proteinExistence type="predicted"/>
<dbReference type="RefSeq" id="WP_132748092.1">
    <property type="nucleotide sequence ID" value="NZ_SLXK01000054.1"/>
</dbReference>
<dbReference type="Proteomes" id="UP000295416">
    <property type="component" value="Unassembled WGS sequence"/>
</dbReference>
<dbReference type="NCBIfam" id="TIGR02870">
    <property type="entry name" value="spore_II_D"/>
    <property type="match status" value="1"/>
</dbReference>
<dbReference type="InterPro" id="IPR013486">
    <property type="entry name" value="SpoIID/LytB"/>
</dbReference>
<organism evidence="3 4">
    <name type="scientific">Scopulibacillus darangshiensis</name>
    <dbReference type="NCBI Taxonomy" id="442528"/>
    <lineage>
        <taxon>Bacteria</taxon>
        <taxon>Bacillati</taxon>
        <taxon>Bacillota</taxon>
        <taxon>Bacilli</taxon>
        <taxon>Bacillales</taxon>
        <taxon>Sporolactobacillaceae</taxon>
        <taxon>Scopulibacillus</taxon>
    </lineage>
</organism>
<evidence type="ECO:0000256" key="1">
    <source>
        <dbReference type="SAM" id="MobiDB-lite"/>
    </source>
</evidence>
<dbReference type="EMBL" id="SLXK01000054">
    <property type="protein sequence ID" value="TCP20265.1"/>
    <property type="molecule type" value="Genomic_DNA"/>
</dbReference>
<dbReference type="InterPro" id="IPR014225">
    <property type="entry name" value="Spore_II_D_firmicutes"/>
</dbReference>
<comment type="caution">
    <text evidence="3">The sequence shown here is derived from an EMBL/GenBank/DDBJ whole genome shotgun (WGS) entry which is preliminary data.</text>
</comment>
<name>A0A4R2NGI4_9BACL</name>
<protein>
    <submittedName>
        <fullName evidence="3">Stage II sporulation protein D</fullName>
    </submittedName>
</protein>
<sequence>MKRTAIILTLFILTVLIIPSMIVMPFAEHAEQAAKHDKDVAKAKTKDKTASQNKDKGPAISVSVYRAAEDKVQSFDMHDYLVGVVASEMPADFNIEALKAQTLAARTYIVKHLLNEGSINVPKGAEVTDTTMDQVFKDKADLKKIWGIDYEWKLAKIEKAVNATEGQIITYNGKPITPSFFSTSNGYTENAEDYWSNPYPYLKSVPSPWDRNSPKYEDVTTRSASDVENKLGIDFSKQKGEIGDIIDRTKGHRVAKIKVGGKTFTGREIREKLGLRSTDFNIVKQGDEVKITTKGYGHGVGMSQYGANGMAKAGDNYKQIVSYYYKGVDISNIQPFTAKLTAKK</sequence>
<evidence type="ECO:0000313" key="3">
    <source>
        <dbReference type="EMBL" id="TCP20265.1"/>
    </source>
</evidence>
<dbReference type="NCBIfam" id="TIGR02669">
    <property type="entry name" value="SpoIID_LytB"/>
    <property type="match status" value="1"/>
</dbReference>